<dbReference type="Gene3D" id="3.90.1570.50">
    <property type="match status" value="1"/>
</dbReference>
<dbReference type="GO" id="GO:0009035">
    <property type="term" value="F:type I site-specific deoxyribonuclease activity"/>
    <property type="evidence" value="ECO:0007669"/>
    <property type="project" value="UniProtKB-EC"/>
</dbReference>
<evidence type="ECO:0000313" key="13">
    <source>
        <dbReference type="EMBL" id="SDC57562.1"/>
    </source>
</evidence>
<name>A0A1G6MPX0_9ACTN</name>
<dbReference type="InterPro" id="IPR055180">
    <property type="entry name" value="HsdR_RecA-like_helicase_dom_2"/>
</dbReference>
<comment type="function">
    <text evidence="11">Subunit R is required for both nuclease and ATPase activities, but not for modification.</text>
</comment>
<dbReference type="Pfam" id="PF18766">
    <property type="entry name" value="SWI2_SNF2"/>
    <property type="match status" value="1"/>
</dbReference>
<evidence type="ECO:0000256" key="11">
    <source>
        <dbReference type="RuleBase" id="RU364115"/>
    </source>
</evidence>
<dbReference type="Pfam" id="PF11867">
    <property type="entry name" value="T1RH-like_C"/>
    <property type="match status" value="1"/>
</dbReference>
<dbReference type="InterPro" id="IPR027417">
    <property type="entry name" value="P-loop_NTPase"/>
</dbReference>
<evidence type="ECO:0000256" key="8">
    <source>
        <dbReference type="ARBA" id="ARBA00022801"/>
    </source>
</evidence>
<dbReference type="Pfam" id="PF04313">
    <property type="entry name" value="HSDR_N"/>
    <property type="match status" value="1"/>
</dbReference>
<evidence type="ECO:0000256" key="1">
    <source>
        <dbReference type="ARBA" id="ARBA00000851"/>
    </source>
</evidence>
<proteinExistence type="inferred from homology"/>
<evidence type="ECO:0000256" key="3">
    <source>
        <dbReference type="ARBA" id="ARBA00011296"/>
    </source>
</evidence>
<dbReference type="Gene3D" id="3.40.50.300">
    <property type="entry name" value="P-loop containing nucleotide triphosphate hydrolases"/>
    <property type="match status" value="2"/>
</dbReference>
<dbReference type="CDD" id="cd18800">
    <property type="entry name" value="SF2_C_EcoR124I-like"/>
    <property type="match status" value="1"/>
</dbReference>
<keyword evidence="10 11" id="KW-0238">DNA-binding</keyword>
<keyword evidence="14" id="KW-1185">Reference proteome</keyword>
<feature type="domain" description="Helicase ATP-binding" evidence="12">
    <location>
        <begin position="267"/>
        <end position="479"/>
    </location>
</feature>
<sequence length="1042" mass="118860">MDSGSDGISSGATVPINEEFFEQAIIEHMVDRLGYEHLYGPDVTRTDSLYHDVFLIDVLQSSLWRINPGLPAAAIHEAILKLNDVEAGSLAQRNERFSEYVQSGVEVRFFDGEGERNDIVRLVDYERPENNTFQVVNQWTFVEHERKRPDIVVFVNGMPLVVFELKSPSREETDASDAYLQLRNYLKAIPSFFVPNAFLVMTDMATTKVGTITSPEDRFSEWKSLDGDYSKNNTRWQTTIDGMFRKDRLCDILRNFICFNDSDEKVVKILAAYHQYFGVHKAAERAAEAVSGDGRIGVFWHTQGSGKSLSMVFLAHMLQERIDSPTIVVVTDRNDLDDQLFGQFSRCSTFLRQTPVQATSRDDLRRLLEGREANGIVFTTMQKFTERDEPLCGRSNVVVMIDEAHRGQYGLTETIKDDGTVSIGAAKQVRDALPNASYIGFTGTPIALDGRNTQEVFGGYIDVYDMTQAVEDEATVPVYYESRVVALNLNPDALEELDRAYKEYADEHDQESTERSKHAMGGLDTILGAPETIDTLCRDIIAHYEQNREGLLTGKAMIVAYSRPIAMAIYFKLMELRPEWRDRVGVVMTTSNKDPEEWYDVTHGISNDSKSGGIHLDHKKDMERRFKSDDDPLKIAIVVDMWLTGFDVPSLATMYMYKPMRGHNLMQAIARVNRVYPGKEGGLIVDYIGIASALKSAMHDYTKRDQRKYGDMDIAKTAYPKFREKLSVCRDLLHGFDYRERIFSGSKEELASCIVEGSDWLLDRDREGMREEFLKQSQLLMSAESLCKSMVSEEDQHEAAFFQVLRVQVMRILGRSGSGGGGMSYEEFNKRVGTILEQTVQSDGVINLFEEGGVEVSLFDESFLDEIARMREKNVALETLKRLIEEQVRSYKRTSVVKSEKFSEMLQRTLNGYLNGMLTNAEVIEELLKMAHEMMRERDEGERLGLTKEELAFYDALTKPQAVRDFYANDQLVAMTHELTDALRKNATIDWQEKKTARAGMRRAIKRLLKKYKYPPDEEREALDTVMAQCETWADNQMFQRN</sequence>
<keyword evidence="4" id="KW-0540">Nuclease</keyword>
<dbReference type="GO" id="GO:0009307">
    <property type="term" value="P:DNA restriction-modification system"/>
    <property type="evidence" value="ECO:0007669"/>
    <property type="project" value="UniProtKB-KW"/>
</dbReference>
<evidence type="ECO:0000256" key="10">
    <source>
        <dbReference type="ARBA" id="ARBA00023125"/>
    </source>
</evidence>
<dbReference type="AlphaFoldDB" id="A0A1G6MPX0"/>
<dbReference type="RefSeq" id="WP_090847440.1">
    <property type="nucleotide sequence ID" value="NZ_FMZL01000024.1"/>
</dbReference>
<dbReference type="InterPro" id="IPR007409">
    <property type="entry name" value="Restrct_endonuc_type1_HsdR_N"/>
</dbReference>
<dbReference type="GO" id="GO:0005524">
    <property type="term" value="F:ATP binding"/>
    <property type="evidence" value="ECO:0007669"/>
    <property type="project" value="UniProtKB-KW"/>
</dbReference>
<dbReference type="EC" id="3.1.21.3" evidence="11"/>
<dbReference type="PANTHER" id="PTHR30195">
    <property type="entry name" value="TYPE I SITE-SPECIFIC DEOXYRIBONUCLEASE PROTEIN SUBUNIT M AND R"/>
    <property type="match status" value="1"/>
</dbReference>
<evidence type="ECO:0000256" key="2">
    <source>
        <dbReference type="ARBA" id="ARBA00008598"/>
    </source>
</evidence>
<dbReference type="CDD" id="cd18030">
    <property type="entry name" value="DEXHc_RE_I_HsdR"/>
    <property type="match status" value="1"/>
</dbReference>
<comment type="similarity">
    <text evidence="2 11">Belongs to the HsdR family.</text>
</comment>
<gene>
    <name evidence="13" type="ORF">SAMN04487824_1244</name>
</gene>
<dbReference type="GO" id="GO:0003677">
    <property type="term" value="F:DNA binding"/>
    <property type="evidence" value="ECO:0007669"/>
    <property type="project" value="UniProtKB-KW"/>
</dbReference>
<keyword evidence="8 11" id="KW-0378">Hydrolase</keyword>
<accession>A0A1G6MPX0</accession>
<dbReference type="Pfam" id="PF22679">
    <property type="entry name" value="T1R_D3-like"/>
    <property type="match status" value="1"/>
</dbReference>
<dbReference type="CDD" id="cd22332">
    <property type="entry name" value="HsdR_N"/>
    <property type="match status" value="1"/>
</dbReference>
<dbReference type="InterPro" id="IPR040980">
    <property type="entry name" value="SWI2_SNF2"/>
</dbReference>
<dbReference type="PANTHER" id="PTHR30195:SF15">
    <property type="entry name" value="TYPE I RESTRICTION ENZYME HINDI ENDONUCLEASE SUBUNIT"/>
    <property type="match status" value="1"/>
</dbReference>
<evidence type="ECO:0000259" key="12">
    <source>
        <dbReference type="SMART" id="SM00487"/>
    </source>
</evidence>
<comment type="subunit">
    <text evidence="3 11">The type I restriction/modification system is composed of three polypeptides R, M and S.</text>
</comment>
<evidence type="ECO:0000256" key="6">
    <source>
        <dbReference type="ARBA" id="ARBA00022747"/>
    </source>
</evidence>
<dbReference type="EMBL" id="FMZL01000024">
    <property type="protein sequence ID" value="SDC57562.1"/>
    <property type="molecule type" value="Genomic_DNA"/>
</dbReference>
<dbReference type="NCBIfam" id="TIGR00348">
    <property type="entry name" value="hsdR"/>
    <property type="match status" value="1"/>
</dbReference>
<dbReference type="SMART" id="SM00487">
    <property type="entry name" value="DEXDc"/>
    <property type="match status" value="1"/>
</dbReference>
<keyword evidence="5 11" id="KW-0547">Nucleotide-binding</keyword>
<organism evidence="13 14">
    <name type="scientific">Parafannyhessea umbonata</name>
    <dbReference type="NCBI Taxonomy" id="604330"/>
    <lineage>
        <taxon>Bacteria</taxon>
        <taxon>Bacillati</taxon>
        <taxon>Actinomycetota</taxon>
        <taxon>Coriobacteriia</taxon>
        <taxon>Coriobacteriales</taxon>
        <taxon>Atopobiaceae</taxon>
        <taxon>Parafannyhessea</taxon>
    </lineage>
</organism>
<evidence type="ECO:0000313" key="14">
    <source>
        <dbReference type="Proteomes" id="UP000198528"/>
    </source>
</evidence>
<dbReference type="InterPro" id="IPR021810">
    <property type="entry name" value="T1RH-like_C"/>
</dbReference>
<dbReference type="InterPro" id="IPR014001">
    <property type="entry name" value="Helicase_ATP-bd"/>
</dbReference>
<evidence type="ECO:0000256" key="4">
    <source>
        <dbReference type="ARBA" id="ARBA00022722"/>
    </source>
</evidence>
<evidence type="ECO:0000256" key="7">
    <source>
        <dbReference type="ARBA" id="ARBA00022759"/>
    </source>
</evidence>
<comment type="catalytic activity">
    <reaction evidence="1 11">
        <text>Endonucleolytic cleavage of DNA to give random double-stranded fragments with terminal 5'-phosphates, ATP is simultaneously hydrolyzed.</text>
        <dbReference type="EC" id="3.1.21.3"/>
    </reaction>
</comment>
<reference evidence="14" key="1">
    <citation type="submission" date="2016-10" db="EMBL/GenBank/DDBJ databases">
        <authorList>
            <person name="Varghese N."/>
            <person name="Submissions S."/>
        </authorList>
    </citation>
    <scope>NUCLEOTIDE SEQUENCE [LARGE SCALE GENOMIC DNA]</scope>
    <source>
        <strain evidence="14">DSM 22619</strain>
    </source>
</reference>
<dbReference type="SUPFAM" id="SSF52540">
    <property type="entry name" value="P-loop containing nucleoside triphosphate hydrolases"/>
    <property type="match status" value="2"/>
</dbReference>
<keyword evidence="7" id="KW-0255">Endonuclease</keyword>
<dbReference type="Proteomes" id="UP000198528">
    <property type="component" value="Unassembled WGS sequence"/>
</dbReference>
<evidence type="ECO:0000256" key="9">
    <source>
        <dbReference type="ARBA" id="ARBA00022840"/>
    </source>
</evidence>
<dbReference type="InterPro" id="IPR004473">
    <property type="entry name" value="Restrct_endonuc_typeI_HsdR"/>
</dbReference>
<evidence type="ECO:0000256" key="5">
    <source>
        <dbReference type="ARBA" id="ARBA00022741"/>
    </source>
</evidence>
<keyword evidence="9 11" id="KW-0067">ATP-binding</keyword>
<keyword evidence="6 11" id="KW-0680">Restriction system</keyword>
<protein>
    <recommendedName>
        <fullName evidence="11">Type I restriction enzyme endonuclease subunit</fullName>
        <shortName evidence="11">R protein</shortName>
        <ecNumber evidence="11">3.1.21.3</ecNumber>
    </recommendedName>
</protein>
<dbReference type="InterPro" id="IPR051268">
    <property type="entry name" value="Type-I_R_enzyme_R_subunit"/>
</dbReference>